<dbReference type="InterPro" id="IPR009057">
    <property type="entry name" value="Homeodomain-like_sf"/>
</dbReference>
<accession>A0A848EU43</accession>
<evidence type="ECO:0000313" key="1">
    <source>
        <dbReference type="EMBL" id="NMK39352.1"/>
    </source>
</evidence>
<name>A0A848EU43_MEGEL</name>
<protein>
    <submittedName>
        <fullName evidence="1">Transcriptional regulator NfxB</fullName>
    </submittedName>
</protein>
<proteinExistence type="predicted"/>
<dbReference type="Gene3D" id="1.10.357.10">
    <property type="entry name" value="Tetracycline Repressor, domain 2"/>
    <property type="match status" value="1"/>
</dbReference>
<gene>
    <name evidence="1" type="ORF">HG933_08180</name>
</gene>
<dbReference type="Proteomes" id="UP000536773">
    <property type="component" value="Unassembled WGS sequence"/>
</dbReference>
<dbReference type="EMBL" id="JABBJH010000010">
    <property type="protein sequence ID" value="NMK39352.1"/>
    <property type="molecule type" value="Genomic_DNA"/>
</dbReference>
<dbReference type="AlphaFoldDB" id="A0A848EU43"/>
<evidence type="ECO:0000313" key="2">
    <source>
        <dbReference type="Proteomes" id="UP000536773"/>
    </source>
</evidence>
<dbReference type="RefSeq" id="WP_169013673.1">
    <property type="nucleotide sequence ID" value="NZ_JABBJH010000010.1"/>
</dbReference>
<sequence>MNINTHDEQLLKKLAVALSANPRGTTRALAEAAGISRATFNRFCGSRENLMEMIGKQAETALQEIIRLAQKKVEDYEATLLSLIEVHLKNQEYLIFVCGTQSSLENIYWENYLEGLDKFFLNGQKAGKFRLEFSNQMLTELFVSIICGMIDAEGRSRVAASGIEKKMAAFFLNGVAE</sequence>
<organism evidence="1 2">
    <name type="scientific">Megasphaera elsdenii</name>
    <dbReference type="NCBI Taxonomy" id="907"/>
    <lineage>
        <taxon>Bacteria</taxon>
        <taxon>Bacillati</taxon>
        <taxon>Bacillota</taxon>
        <taxon>Negativicutes</taxon>
        <taxon>Veillonellales</taxon>
        <taxon>Veillonellaceae</taxon>
        <taxon>Megasphaera</taxon>
    </lineage>
</organism>
<dbReference type="SUPFAM" id="SSF46689">
    <property type="entry name" value="Homeodomain-like"/>
    <property type="match status" value="1"/>
</dbReference>
<reference evidence="1 2" key="1">
    <citation type="submission" date="2020-04" db="EMBL/GenBank/DDBJ databases">
        <authorList>
            <person name="Hitch T.C.A."/>
            <person name="Wylensek D."/>
            <person name="Clavel T."/>
        </authorList>
    </citation>
    <scope>NUCLEOTIDE SEQUENCE [LARGE SCALE GENOMIC DNA]</scope>
    <source>
        <strain evidence="1 2">WCA-386-APC-2A</strain>
    </source>
</reference>
<comment type="caution">
    <text evidence="1">The sequence shown here is derived from an EMBL/GenBank/DDBJ whole genome shotgun (WGS) entry which is preliminary data.</text>
</comment>